<evidence type="ECO:0000259" key="10">
    <source>
        <dbReference type="PROSITE" id="PS50893"/>
    </source>
</evidence>
<dbReference type="EMBL" id="LNCD01000018">
    <property type="protein sequence ID" value="KWV58877.1"/>
    <property type="molecule type" value="Genomic_DNA"/>
</dbReference>
<evidence type="ECO:0000256" key="7">
    <source>
        <dbReference type="ARBA" id="ARBA00022840"/>
    </source>
</evidence>
<organism evidence="12 14">
    <name type="scientific">Rhizobium altiplani</name>
    <dbReference type="NCBI Taxonomy" id="1864509"/>
    <lineage>
        <taxon>Bacteria</taxon>
        <taxon>Pseudomonadati</taxon>
        <taxon>Pseudomonadota</taxon>
        <taxon>Alphaproteobacteria</taxon>
        <taxon>Hyphomicrobiales</taxon>
        <taxon>Rhizobiaceae</taxon>
        <taxon>Rhizobium/Agrobacterium group</taxon>
        <taxon>Rhizobium</taxon>
    </lineage>
</organism>
<dbReference type="InterPro" id="IPR013611">
    <property type="entry name" value="Transp-assoc_OB_typ2"/>
</dbReference>
<dbReference type="Gene3D" id="2.40.50.140">
    <property type="entry name" value="Nucleic acid-binding proteins"/>
    <property type="match status" value="1"/>
</dbReference>
<dbReference type="InterPro" id="IPR003593">
    <property type="entry name" value="AAA+_ATPase"/>
</dbReference>
<dbReference type="GO" id="GO:0005524">
    <property type="term" value="F:ATP binding"/>
    <property type="evidence" value="ECO:0007669"/>
    <property type="project" value="UniProtKB-KW"/>
</dbReference>
<dbReference type="InterPro" id="IPR047641">
    <property type="entry name" value="ABC_transpr_MalK/UgpC-like"/>
</dbReference>
<dbReference type="InterPro" id="IPR003439">
    <property type="entry name" value="ABC_transporter-like_ATP-bd"/>
</dbReference>
<dbReference type="SMART" id="SM00382">
    <property type="entry name" value="AAA"/>
    <property type="match status" value="1"/>
</dbReference>
<dbReference type="Gene3D" id="2.40.50.100">
    <property type="match status" value="1"/>
</dbReference>
<evidence type="ECO:0000256" key="9">
    <source>
        <dbReference type="ARBA" id="ARBA00023136"/>
    </source>
</evidence>
<dbReference type="InterPro" id="IPR017871">
    <property type="entry name" value="ABC_transporter-like_CS"/>
</dbReference>
<evidence type="ECO:0000256" key="1">
    <source>
        <dbReference type="ARBA" id="ARBA00004417"/>
    </source>
</evidence>
<evidence type="ECO:0000313" key="13">
    <source>
        <dbReference type="EMBL" id="KWV58877.1"/>
    </source>
</evidence>
<evidence type="ECO:0000256" key="6">
    <source>
        <dbReference type="ARBA" id="ARBA00022741"/>
    </source>
</evidence>
<dbReference type="GO" id="GO:0016887">
    <property type="term" value="F:ATP hydrolysis activity"/>
    <property type="evidence" value="ECO:0007669"/>
    <property type="project" value="InterPro"/>
</dbReference>
<feature type="domain" description="ABC transporter" evidence="10">
    <location>
        <begin position="6"/>
        <end position="254"/>
    </location>
</feature>
<dbReference type="PANTHER" id="PTHR43875">
    <property type="entry name" value="MALTODEXTRIN IMPORT ATP-BINDING PROTEIN MSMX"/>
    <property type="match status" value="1"/>
</dbReference>
<dbReference type="Gene3D" id="3.40.50.300">
    <property type="entry name" value="P-loop containing nucleotide triphosphate hydrolases"/>
    <property type="match status" value="1"/>
</dbReference>
<accession>A0A120FJI1</accession>
<evidence type="ECO:0000313" key="12">
    <source>
        <dbReference type="EMBL" id="KWV49130.1"/>
    </source>
</evidence>
<dbReference type="PANTHER" id="PTHR43875:SF15">
    <property type="entry name" value="TREHALOSE IMPORT ATP-BINDING PROTEIN SUGC"/>
    <property type="match status" value="1"/>
</dbReference>
<dbReference type="FunFam" id="3.40.50.300:FF:000042">
    <property type="entry name" value="Maltose/maltodextrin ABC transporter, ATP-binding protein"/>
    <property type="match status" value="1"/>
</dbReference>
<dbReference type="Pfam" id="PF08402">
    <property type="entry name" value="TOBE_2"/>
    <property type="match status" value="1"/>
</dbReference>
<evidence type="ECO:0000313" key="11">
    <source>
        <dbReference type="EMBL" id="KWV49020.1"/>
    </source>
</evidence>
<dbReference type="InterPro" id="IPR012340">
    <property type="entry name" value="NA-bd_OB-fold"/>
</dbReference>
<evidence type="ECO:0000256" key="2">
    <source>
        <dbReference type="ARBA" id="ARBA00005417"/>
    </source>
</evidence>
<protein>
    <submittedName>
        <fullName evidence="12">Glycerol-3-phosphate ABC transporter ATP-binding protein</fullName>
    </submittedName>
</protein>
<name>A0A120FJI1_9HYPH</name>
<comment type="caution">
    <text evidence="12">The sequence shown here is derived from an EMBL/GenBank/DDBJ whole genome shotgun (WGS) entry which is preliminary data.</text>
</comment>
<dbReference type="OrthoDB" id="9802264at2"/>
<keyword evidence="4" id="KW-1003">Cell membrane</keyword>
<evidence type="ECO:0000256" key="3">
    <source>
        <dbReference type="ARBA" id="ARBA00022448"/>
    </source>
</evidence>
<dbReference type="SUPFAM" id="SSF50331">
    <property type="entry name" value="MOP-like"/>
    <property type="match status" value="1"/>
</dbReference>
<comment type="subcellular location">
    <subcellularLocation>
        <location evidence="1">Cell inner membrane</location>
        <topology evidence="1">Peripheral membrane protein</topology>
    </subcellularLocation>
</comment>
<dbReference type="PROSITE" id="PS50893">
    <property type="entry name" value="ABC_TRANSPORTER_2"/>
    <property type="match status" value="1"/>
</dbReference>
<keyword evidence="5" id="KW-0997">Cell inner membrane</keyword>
<dbReference type="GO" id="GO:0055052">
    <property type="term" value="C:ATP-binding cassette (ABC) transporter complex, substrate-binding subunit-containing"/>
    <property type="evidence" value="ECO:0007669"/>
    <property type="project" value="TreeGrafter"/>
</dbReference>
<keyword evidence="8" id="KW-1278">Translocase</keyword>
<evidence type="ECO:0000256" key="8">
    <source>
        <dbReference type="ARBA" id="ARBA00022967"/>
    </source>
</evidence>
<dbReference type="RefSeq" id="WP_007539657.1">
    <property type="nucleotide sequence ID" value="NZ_LNCD01000018.1"/>
</dbReference>
<evidence type="ECO:0000313" key="14">
    <source>
        <dbReference type="Proteomes" id="UP000068164"/>
    </source>
</evidence>
<dbReference type="SUPFAM" id="SSF52540">
    <property type="entry name" value="P-loop containing nucleoside triphosphate hydrolases"/>
    <property type="match status" value="1"/>
</dbReference>
<dbReference type="EMBL" id="LNCD01000093">
    <property type="protein sequence ID" value="KWV49020.1"/>
    <property type="molecule type" value="Genomic_DNA"/>
</dbReference>
<evidence type="ECO:0000256" key="4">
    <source>
        <dbReference type="ARBA" id="ARBA00022475"/>
    </source>
</evidence>
<keyword evidence="14" id="KW-1185">Reference proteome</keyword>
<proteinExistence type="inferred from homology"/>
<dbReference type="Proteomes" id="UP000068164">
    <property type="component" value="Unassembled WGS sequence"/>
</dbReference>
<dbReference type="EMBL" id="LNCD01000092">
    <property type="protein sequence ID" value="KWV49130.1"/>
    <property type="molecule type" value="Genomic_DNA"/>
</dbReference>
<dbReference type="PROSITE" id="PS00211">
    <property type="entry name" value="ABC_TRANSPORTER_1"/>
    <property type="match status" value="1"/>
</dbReference>
<comment type="similarity">
    <text evidence="2">Belongs to the ABC transporter superfamily.</text>
</comment>
<dbReference type="GO" id="GO:0140359">
    <property type="term" value="F:ABC-type transporter activity"/>
    <property type="evidence" value="ECO:0007669"/>
    <property type="project" value="UniProtKB-ARBA"/>
</dbReference>
<keyword evidence="6" id="KW-0547">Nucleotide-binding</keyword>
<keyword evidence="9" id="KW-0472">Membrane</keyword>
<dbReference type="InterPro" id="IPR027417">
    <property type="entry name" value="P-loop_NTPase"/>
</dbReference>
<dbReference type="AlphaFoldDB" id="A0A120FJI1"/>
<evidence type="ECO:0000256" key="5">
    <source>
        <dbReference type="ARBA" id="ARBA00022519"/>
    </source>
</evidence>
<sequence>MAALELHIDKISKKFGEVNVLRDVSISVAAGEFVTLLGPSGCGKSTLLRIIAGLERADQGHVFAGEKKLDDVAAKDRDLAFVFQSYALYPHLSVYDNIAAPLVMRELSSLERLPILGAALPGAAGRYRSIDERVRETSAILKLDALLDRRPPALSGGQRQRVALGRAMVRAPRIFLMDEPLANLDAALRIHTRGEIARLHKKMGATTVFVTHDQAEAAAISDRVAVMFRGHVRQIAKPADLYRDPVDLEVARFLAQPFLNEVRVSATVGGMVAIGGGKIALRDAIGSTGPGTLAFRPEHASIAAHDVPGTLRVCLSRIEHSGTDANLFVEAEAGAEFVVRVSADQARSVHPGEHLALTIDAENAWFFPESRSRRERVEREAA</sequence>
<keyword evidence="3" id="KW-0813">Transport</keyword>
<gene>
    <name evidence="12" type="ORF">AS026_11235</name>
    <name evidence="11" type="ORF">AS026_11610</name>
    <name evidence="13" type="ORF">AS026_29850</name>
</gene>
<reference evidence="12 14" key="1">
    <citation type="submission" date="2015-11" db="EMBL/GenBank/DDBJ databases">
        <title>Draft Genome Sequence of the Strain BR 10423 (Rhizobium sp.) isolated from nodules of Mimosa pudica.</title>
        <authorList>
            <person name="Barauna A.C."/>
            <person name="Zilli J.E."/>
            <person name="Simoes-Araujo J.L."/>
            <person name="Reis V.M."/>
            <person name="James E.K."/>
            <person name="Reis F.B.Jr."/>
            <person name="Rouws L.F."/>
            <person name="Passos S.R."/>
            <person name="Gois S.R."/>
        </authorList>
    </citation>
    <scope>NUCLEOTIDE SEQUENCE [LARGE SCALE GENOMIC DNA]</scope>
    <source>
        <strain evidence="12 14">BR10423</strain>
    </source>
</reference>
<dbReference type="Pfam" id="PF00005">
    <property type="entry name" value="ABC_tran"/>
    <property type="match status" value="1"/>
</dbReference>
<dbReference type="InterPro" id="IPR008995">
    <property type="entry name" value="Mo/tungstate-bd_C_term_dom"/>
</dbReference>
<keyword evidence="7 12" id="KW-0067">ATP-binding</keyword>